<organism evidence="2 3">
    <name type="scientific">Mycolicibacterium fortuitum</name>
    <name type="common">Mycobacterium fortuitum</name>
    <dbReference type="NCBI Taxonomy" id="1766"/>
    <lineage>
        <taxon>Bacteria</taxon>
        <taxon>Bacillati</taxon>
        <taxon>Actinomycetota</taxon>
        <taxon>Actinomycetes</taxon>
        <taxon>Mycobacteriales</taxon>
        <taxon>Mycobacteriaceae</taxon>
        <taxon>Mycolicibacterium</taxon>
    </lineage>
</organism>
<proteinExistence type="predicted"/>
<dbReference type="AlphaFoldDB" id="A0AAE5ACU5"/>
<dbReference type="InterPro" id="IPR011009">
    <property type="entry name" value="Kinase-like_dom_sf"/>
</dbReference>
<accession>A0AAE5ACU5</accession>
<sequence>MRCGWPRRGVIALTNIVATHRSLLSRLLPGDNPDALSVRQGQFHTVVIGSDRVVCFPRTRAAADRLPGRAASLRALAGLDLGFRTPEPLLLSEAHGGNEAPFLVLTRIPGQPLENDALDDERVAETVAAQYVTLLGDLYRAGADATARAVLPQNPEDRWHQFAESVKAELFGLMSHSGRLKAQRELAALDTLPHLTQAVVHGDLGAENVVWVWQNGMPHLSGVIDWDDVALGDQAEDLAAIGASYSREFLERVLALGGWSNHPLLARIAAIQDTFALQQALYAIRDGDEEELADGLAHYR</sequence>
<dbReference type="InterPro" id="IPR002575">
    <property type="entry name" value="Aminoglycoside_PTrfase"/>
</dbReference>
<comment type="caution">
    <text evidence="2">The sequence shown here is derived from an EMBL/GenBank/DDBJ whole genome shotgun (WGS) entry which is preliminary data.</text>
</comment>
<evidence type="ECO:0000313" key="3">
    <source>
        <dbReference type="Proteomes" id="UP001186041"/>
    </source>
</evidence>
<evidence type="ECO:0000313" key="2">
    <source>
        <dbReference type="EMBL" id="MDV7291072.1"/>
    </source>
</evidence>
<dbReference type="NCBIfam" id="NF000088">
    <property type="entry name" value="viomycin_Vph"/>
    <property type="match status" value="1"/>
</dbReference>
<feature type="domain" description="Aminoglycoside phosphotransferase" evidence="1">
    <location>
        <begin position="50"/>
        <end position="255"/>
    </location>
</feature>
<dbReference type="Gene3D" id="3.90.1200.10">
    <property type="match status" value="1"/>
</dbReference>
<dbReference type="Pfam" id="PF01636">
    <property type="entry name" value="APH"/>
    <property type="match status" value="1"/>
</dbReference>
<dbReference type="EMBL" id="JAWLVV010000009">
    <property type="protein sequence ID" value="MDV7291072.1"/>
    <property type="molecule type" value="Genomic_DNA"/>
</dbReference>
<dbReference type="Proteomes" id="UP001186041">
    <property type="component" value="Unassembled WGS sequence"/>
</dbReference>
<name>A0AAE5ACU5_MYCFO</name>
<protein>
    <submittedName>
        <fullName evidence="2">Viomycin phosphotransferase</fullName>
    </submittedName>
</protein>
<dbReference type="InterPro" id="IPR051678">
    <property type="entry name" value="AGP_Transferase"/>
</dbReference>
<dbReference type="PANTHER" id="PTHR21310">
    <property type="entry name" value="AMINOGLYCOSIDE PHOSPHOTRANSFERASE-RELATED-RELATED"/>
    <property type="match status" value="1"/>
</dbReference>
<evidence type="ECO:0000259" key="1">
    <source>
        <dbReference type="Pfam" id="PF01636"/>
    </source>
</evidence>
<gene>
    <name evidence="2" type="primary">vph</name>
    <name evidence="2" type="ORF">R4485_12930</name>
</gene>
<dbReference type="RefSeq" id="WP_061262190.1">
    <property type="nucleotide sequence ID" value="NZ_CP107719.1"/>
</dbReference>
<dbReference type="SUPFAM" id="SSF56112">
    <property type="entry name" value="Protein kinase-like (PK-like)"/>
    <property type="match status" value="1"/>
</dbReference>
<reference evidence="2" key="1">
    <citation type="submission" date="2023-10" db="EMBL/GenBank/DDBJ databases">
        <title>Mycolicibacterium fortuitum clinical isolates causing pulmonary infections in humans.</title>
        <authorList>
            <person name="Mejia-Ponce P.M."/>
            <person name="Zenteno-Cuevas R."/>
            <person name="Licona-Cassani C."/>
        </authorList>
    </citation>
    <scope>NUCLEOTIDE SEQUENCE</scope>
    <source>
        <strain evidence="2">M8</strain>
    </source>
</reference>